<evidence type="ECO:0000256" key="3">
    <source>
        <dbReference type="ARBA" id="ARBA00022618"/>
    </source>
</evidence>
<evidence type="ECO:0000313" key="13">
    <source>
        <dbReference type="Proteomes" id="UP000190064"/>
    </source>
</evidence>
<protein>
    <recommendedName>
        <fullName evidence="8 9">Cell division protein ZipA</fullName>
    </recommendedName>
</protein>
<evidence type="ECO:0000256" key="8">
    <source>
        <dbReference type="HAMAP-Rule" id="MF_00509"/>
    </source>
</evidence>
<feature type="region of interest" description="Disordered" evidence="10">
    <location>
        <begin position="250"/>
        <end position="278"/>
    </location>
</feature>
<evidence type="ECO:0000256" key="2">
    <source>
        <dbReference type="ARBA" id="ARBA00022519"/>
    </source>
</evidence>
<accession>A0A1T1HFA9</accession>
<reference evidence="12" key="1">
    <citation type="submission" date="2017-02" db="EMBL/GenBank/DDBJ databases">
        <title>Draft Genome Sequence of the Salt Water Bacterium Oceanospirillum linum ATCC 11336.</title>
        <authorList>
            <person name="Trachtenberg A.M."/>
            <person name="Carney J.G."/>
            <person name="Linnane J.D."/>
            <person name="Rheaume B.A."/>
            <person name="Pitts N.L."/>
            <person name="Mykles D.L."/>
            <person name="Maclea K.S."/>
        </authorList>
    </citation>
    <scope>NUCLEOTIDE SEQUENCE [LARGE SCALE GENOMIC DNA]</scope>
    <source>
        <strain evidence="12">ATCC 11336</strain>
    </source>
</reference>
<evidence type="ECO:0000256" key="6">
    <source>
        <dbReference type="ARBA" id="ARBA00023136"/>
    </source>
</evidence>
<dbReference type="GO" id="GO:0000917">
    <property type="term" value="P:division septum assembly"/>
    <property type="evidence" value="ECO:0007669"/>
    <property type="project" value="TreeGrafter"/>
</dbReference>
<dbReference type="Gene3D" id="3.30.1400.10">
    <property type="entry name" value="ZipA, C-terminal FtsZ-binding domain"/>
    <property type="match status" value="1"/>
</dbReference>
<keyword evidence="13" id="KW-1185">Reference proteome</keyword>
<feature type="domain" description="ZipA C-terminal FtsZ-binding" evidence="11">
    <location>
        <begin position="375"/>
        <end position="505"/>
    </location>
</feature>
<evidence type="ECO:0000256" key="10">
    <source>
        <dbReference type="SAM" id="MobiDB-lite"/>
    </source>
</evidence>
<evidence type="ECO:0000256" key="1">
    <source>
        <dbReference type="ARBA" id="ARBA00022475"/>
    </source>
</evidence>
<dbReference type="InterPro" id="IPR036765">
    <property type="entry name" value="ZipA_FtsZ-bd_C_sf"/>
</dbReference>
<dbReference type="RefSeq" id="WP_077242983.1">
    <property type="nucleotide sequence ID" value="NZ_FXTS01000001.1"/>
</dbReference>
<feature type="compositionally biased region" description="Basic and acidic residues" evidence="10">
    <location>
        <begin position="319"/>
        <end position="331"/>
    </location>
</feature>
<comment type="function">
    <text evidence="8 9">Essential cell division protein that stabilizes the FtsZ protofilaments by cross-linking them and that serves as a cytoplasmic membrane anchor for the Z ring. Also required for the recruitment to the septal ring of downstream cell division proteins.</text>
</comment>
<evidence type="ECO:0000256" key="9">
    <source>
        <dbReference type="RuleBase" id="RU003612"/>
    </source>
</evidence>
<keyword evidence="3 8" id="KW-0132">Cell division</keyword>
<comment type="subunit">
    <text evidence="8">Interacts with FtsZ via their C-terminal domains.</text>
</comment>
<feature type="compositionally biased region" description="Basic and acidic residues" evidence="10">
    <location>
        <begin position="250"/>
        <end position="262"/>
    </location>
</feature>
<feature type="compositionally biased region" description="Basic and acidic residues" evidence="10">
    <location>
        <begin position="40"/>
        <end position="51"/>
    </location>
</feature>
<dbReference type="InterPro" id="IPR011919">
    <property type="entry name" value="Cell_div_ZipA"/>
</dbReference>
<feature type="region of interest" description="Disordered" evidence="10">
    <location>
        <begin position="147"/>
        <end position="233"/>
    </location>
</feature>
<feature type="compositionally biased region" description="Acidic residues" evidence="10">
    <location>
        <begin position="263"/>
        <end position="273"/>
    </location>
</feature>
<name>A0A1T1HFA9_OCELI</name>
<dbReference type="PANTHER" id="PTHR38685:SF1">
    <property type="entry name" value="CELL DIVISION PROTEIN ZIPA"/>
    <property type="match status" value="1"/>
</dbReference>
<feature type="region of interest" description="Disordered" evidence="10">
    <location>
        <begin position="29"/>
        <end position="55"/>
    </location>
</feature>
<comment type="similarity">
    <text evidence="8 9">Belongs to the ZipA family.</text>
</comment>
<feature type="region of interest" description="Disordered" evidence="10">
    <location>
        <begin position="314"/>
        <end position="356"/>
    </location>
</feature>
<dbReference type="GO" id="GO:0005886">
    <property type="term" value="C:plasma membrane"/>
    <property type="evidence" value="ECO:0007669"/>
    <property type="project" value="UniProtKB-SubCell"/>
</dbReference>
<keyword evidence="2 8" id="KW-0997">Cell inner membrane</keyword>
<dbReference type="Proteomes" id="UP000190064">
    <property type="component" value="Unassembled WGS sequence"/>
</dbReference>
<feature type="compositionally biased region" description="Acidic residues" evidence="10">
    <location>
        <begin position="223"/>
        <end position="233"/>
    </location>
</feature>
<proteinExistence type="inferred from homology"/>
<keyword evidence="6 8" id="KW-0472">Membrane</keyword>
<organism evidence="12 13">
    <name type="scientific">Oceanospirillum linum</name>
    <dbReference type="NCBI Taxonomy" id="966"/>
    <lineage>
        <taxon>Bacteria</taxon>
        <taxon>Pseudomonadati</taxon>
        <taxon>Pseudomonadota</taxon>
        <taxon>Gammaproteobacteria</taxon>
        <taxon>Oceanospirillales</taxon>
        <taxon>Oceanospirillaceae</taxon>
        <taxon>Oceanospirillum</taxon>
    </lineage>
</organism>
<keyword evidence="4 8" id="KW-0812">Transmembrane</keyword>
<dbReference type="GO" id="GO:0032153">
    <property type="term" value="C:cell division site"/>
    <property type="evidence" value="ECO:0007669"/>
    <property type="project" value="UniProtKB-UniRule"/>
</dbReference>
<evidence type="ECO:0000256" key="4">
    <source>
        <dbReference type="ARBA" id="ARBA00022692"/>
    </source>
</evidence>
<keyword evidence="5 8" id="KW-1133">Transmembrane helix</keyword>
<dbReference type="Pfam" id="PF04354">
    <property type="entry name" value="ZipA_C"/>
    <property type="match status" value="1"/>
</dbReference>
<keyword evidence="1 8" id="KW-1003">Cell membrane</keyword>
<sequence>MGLREWLMVLGGLILLLIIADGIRRMRKADAQGENVDEEERARQEQLRRELPSGGARVVKSHDVEVFDDDPIPVLRHEVEIETESDTDSDISLHDETYDQDSTPFFDEQTPEAEHFAEDNDYSSDSDAAETYLQASEDEEADIYQEPDFSPESDLADISDVPDTSLYTPESTADSELDYSSADNISDAEASPAEAEPAASFESESTEDSVSDDNNLHITAFDPVDDDLSDLEPLEPLEKRFAAAKARRLEEEHKLEQQKREEAEVEAAALEESDPVKAAVRRIQGKHTGPRPLERMKQRAPVADEMSLAERQYRQQQEMAHKADVLKRKQEQANAQQAPVADEQPAEPGSGKKSASANRKFLLSADEERGQIADADELLMMHVKCKDERGFHGAALLHIVMQCGMQIGAMGVFHRFVKTEDGPQIQFSMLSSVEPGVFDIDQLDDLYIPSVSFVMGLPAPGNSQECFTMMLETAKVIVRHMSGELRDENRSVMTPQTIEHYKQRIQEFERRKQLARMR</sequence>
<dbReference type="STRING" id="966.BTA35_0203340"/>
<feature type="compositionally biased region" description="Low complexity" evidence="10">
    <location>
        <begin position="188"/>
        <end position="203"/>
    </location>
</feature>
<dbReference type="SMART" id="SM00771">
    <property type="entry name" value="ZipA_C"/>
    <property type="match status" value="1"/>
</dbReference>
<comment type="subcellular location">
    <subcellularLocation>
        <location evidence="8">Cell inner membrane</location>
        <topology evidence="8">Single-pass type I membrane protein</topology>
    </subcellularLocation>
    <text evidence="8">Localizes to the Z ring in an FtsZ-dependent manner.</text>
</comment>
<dbReference type="HAMAP" id="MF_00509">
    <property type="entry name" value="ZipA"/>
    <property type="match status" value="1"/>
</dbReference>
<feature type="compositionally biased region" description="Acidic residues" evidence="10">
    <location>
        <begin position="147"/>
        <end position="157"/>
    </location>
</feature>
<evidence type="ECO:0000259" key="11">
    <source>
        <dbReference type="SMART" id="SM00771"/>
    </source>
</evidence>
<gene>
    <name evidence="8" type="primary">zipA</name>
    <name evidence="12" type="ORF">BTA35_0203340</name>
</gene>
<comment type="caution">
    <text evidence="12">The sequence shown here is derived from an EMBL/GenBank/DDBJ whole genome shotgun (WGS) entry which is preliminary data.</text>
</comment>
<evidence type="ECO:0000256" key="7">
    <source>
        <dbReference type="ARBA" id="ARBA00023306"/>
    </source>
</evidence>
<dbReference type="EMBL" id="MTSD02000001">
    <property type="protein sequence ID" value="OOV88544.1"/>
    <property type="molecule type" value="Genomic_DNA"/>
</dbReference>
<dbReference type="InterPro" id="IPR007449">
    <property type="entry name" value="ZipA_FtsZ-bd_C"/>
</dbReference>
<evidence type="ECO:0000313" key="12">
    <source>
        <dbReference type="EMBL" id="OOV88544.1"/>
    </source>
</evidence>
<dbReference type="AlphaFoldDB" id="A0A1T1HFA9"/>
<dbReference type="GO" id="GO:0043093">
    <property type="term" value="P:FtsZ-dependent cytokinesis"/>
    <property type="evidence" value="ECO:0007669"/>
    <property type="project" value="UniProtKB-UniRule"/>
</dbReference>
<evidence type="ECO:0000256" key="5">
    <source>
        <dbReference type="ARBA" id="ARBA00022989"/>
    </source>
</evidence>
<feature type="region of interest" description="Disordered" evidence="10">
    <location>
        <begin position="81"/>
        <end position="106"/>
    </location>
</feature>
<dbReference type="NCBIfam" id="TIGR02205">
    <property type="entry name" value="septum_zipA"/>
    <property type="match status" value="1"/>
</dbReference>
<keyword evidence="7 8" id="KW-0131">Cell cycle</keyword>
<dbReference type="PANTHER" id="PTHR38685">
    <property type="entry name" value="CELL DIVISION PROTEIN ZIPA"/>
    <property type="match status" value="1"/>
</dbReference>
<dbReference type="SUPFAM" id="SSF64383">
    <property type="entry name" value="Cell-division protein ZipA, C-terminal domain"/>
    <property type="match status" value="1"/>
</dbReference>
<feature type="compositionally biased region" description="Polar residues" evidence="10">
    <location>
        <begin position="165"/>
        <end position="174"/>
    </location>
</feature>